<feature type="compositionally biased region" description="Polar residues" evidence="1">
    <location>
        <begin position="78"/>
        <end position="91"/>
    </location>
</feature>
<feature type="compositionally biased region" description="Basic and acidic residues" evidence="1">
    <location>
        <begin position="39"/>
        <end position="64"/>
    </location>
</feature>
<name>A0ABN3FNT7_9PSEU</name>
<keyword evidence="3" id="KW-1185">Reference proteome</keyword>
<evidence type="ECO:0000256" key="1">
    <source>
        <dbReference type="SAM" id="MobiDB-lite"/>
    </source>
</evidence>
<organism evidence="2 3">
    <name type="scientific">Saccharopolyspora halophila</name>
    <dbReference type="NCBI Taxonomy" id="405551"/>
    <lineage>
        <taxon>Bacteria</taxon>
        <taxon>Bacillati</taxon>
        <taxon>Actinomycetota</taxon>
        <taxon>Actinomycetes</taxon>
        <taxon>Pseudonocardiales</taxon>
        <taxon>Pseudonocardiaceae</taxon>
        <taxon>Saccharopolyspora</taxon>
    </lineage>
</organism>
<proteinExistence type="predicted"/>
<comment type="caution">
    <text evidence="2">The sequence shown here is derived from an EMBL/GenBank/DDBJ whole genome shotgun (WGS) entry which is preliminary data.</text>
</comment>
<reference evidence="2 3" key="1">
    <citation type="journal article" date="2019" name="Int. J. Syst. Evol. Microbiol.">
        <title>The Global Catalogue of Microorganisms (GCM) 10K type strain sequencing project: providing services to taxonomists for standard genome sequencing and annotation.</title>
        <authorList>
            <consortium name="The Broad Institute Genomics Platform"/>
            <consortium name="The Broad Institute Genome Sequencing Center for Infectious Disease"/>
            <person name="Wu L."/>
            <person name="Ma J."/>
        </authorList>
    </citation>
    <scope>NUCLEOTIDE SEQUENCE [LARGE SCALE GENOMIC DNA]</scope>
    <source>
        <strain evidence="2 3">JCM 16221</strain>
    </source>
</reference>
<evidence type="ECO:0000313" key="2">
    <source>
        <dbReference type="EMBL" id="GAA2334349.1"/>
    </source>
</evidence>
<accession>A0ABN3FNT7</accession>
<protein>
    <submittedName>
        <fullName evidence="2">Uncharacterized protein</fullName>
    </submittedName>
</protein>
<feature type="region of interest" description="Disordered" evidence="1">
    <location>
        <begin position="26"/>
        <end position="91"/>
    </location>
</feature>
<dbReference type="Proteomes" id="UP001501218">
    <property type="component" value="Unassembled WGS sequence"/>
</dbReference>
<feature type="compositionally biased region" description="Polar residues" evidence="1">
    <location>
        <begin position="26"/>
        <end position="38"/>
    </location>
</feature>
<gene>
    <name evidence="2" type="ORF">GCM10009854_07450</name>
</gene>
<sequence length="91" mass="10148">MAELGDVVRVPDQSEHRVTALRQQHAELSSDLSAGSGNRDSHAHMVCRKPELDRSSSPHTRPVDNSKSLWITPRGFPTQLTRPQAAPEQQR</sequence>
<dbReference type="EMBL" id="BAAARA010000002">
    <property type="protein sequence ID" value="GAA2334349.1"/>
    <property type="molecule type" value="Genomic_DNA"/>
</dbReference>
<evidence type="ECO:0000313" key="3">
    <source>
        <dbReference type="Proteomes" id="UP001501218"/>
    </source>
</evidence>